<sequence>MKQMSKLTPTQCFALSDVHAVLREYPLRKGRKGRPPSVDFVVFVSGMCLAIEIAIEGSGESVQKHADRFLIDGQYDVHSQGLDDYRVVYICSCCPEQLLDNVLYCFPCRSSGWRTIVVRSRHLQVTVPRDSVPRRLTRMRNGIEGQLLPLTSLQSGPSAGSAGSAGTTSTLSIFQRIVRWL</sequence>
<protein>
    <submittedName>
        <fullName evidence="1">Uncharacterized protein</fullName>
    </submittedName>
</protein>
<keyword evidence="2" id="KW-1185">Reference proteome</keyword>
<name>A0A812R220_9DINO</name>
<dbReference type="Proteomes" id="UP000604046">
    <property type="component" value="Unassembled WGS sequence"/>
</dbReference>
<organism evidence="1 2">
    <name type="scientific">Symbiodinium natans</name>
    <dbReference type="NCBI Taxonomy" id="878477"/>
    <lineage>
        <taxon>Eukaryota</taxon>
        <taxon>Sar</taxon>
        <taxon>Alveolata</taxon>
        <taxon>Dinophyceae</taxon>
        <taxon>Suessiales</taxon>
        <taxon>Symbiodiniaceae</taxon>
        <taxon>Symbiodinium</taxon>
    </lineage>
</organism>
<evidence type="ECO:0000313" key="1">
    <source>
        <dbReference type="EMBL" id="CAE7414530.1"/>
    </source>
</evidence>
<dbReference type="EMBL" id="CAJNDS010002292">
    <property type="protein sequence ID" value="CAE7414530.1"/>
    <property type="molecule type" value="Genomic_DNA"/>
</dbReference>
<comment type="caution">
    <text evidence="1">The sequence shown here is derived from an EMBL/GenBank/DDBJ whole genome shotgun (WGS) entry which is preliminary data.</text>
</comment>
<accession>A0A812R220</accession>
<reference evidence="1" key="1">
    <citation type="submission" date="2021-02" db="EMBL/GenBank/DDBJ databases">
        <authorList>
            <person name="Dougan E. K."/>
            <person name="Rhodes N."/>
            <person name="Thang M."/>
            <person name="Chan C."/>
        </authorList>
    </citation>
    <scope>NUCLEOTIDE SEQUENCE</scope>
</reference>
<evidence type="ECO:0000313" key="2">
    <source>
        <dbReference type="Proteomes" id="UP000604046"/>
    </source>
</evidence>
<dbReference type="AlphaFoldDB" id="A0A812R220"/>
<proteinExistence type="predicted"/>
<gene>
    <name evidence="1" type="ORF">SNAT2548_LOCUS22533</name>
</gene>